<dbReference type="RefSeq" id="WP_289600060.1">
    <property type="nucleotide sequence ID" value="NZ_JAUDCL010000016.1"/>
</dbReference>
<dbReference type="Pfam" id="PF00092">
    <property type="entry name" value="VWA"/>
    <property type="match status" value="1"/>
</dbReference>
<feature type="chain" id="PRO_5046390931" evidence="2">
    <location>
        <begin position="30"/>
        <end position="1505"/>
    </location>
</feature>
<gene>
    <name evidence="4" type="ORF">QUW08_09515</name>
</gene>
<dbReference type="Proteomes" id="UP001529380">
    <property type="component" value="Unassembled WGS sequence"/>
</dbReference>
<evidence type="ECO:0000313" key="4">
    <source>
        <dbReference type="EMBL" id="MDM8201529.1"/>
    </source>
</evidence>
<dbReference type="CDD" id="cd00198">
    <property type="entry name" value="vWFA"/>
    <property type="match status" value="1"/>
</dbReference>
<dbReference type="PANTHER" id="PTHR48138:SF2">
    <property type="entry name" value="KERATINOCYTE PROLINE-RICH PROTEIN"/>
    <property type="match status" value="1"/>
</dbReference>
<feature type="signal peptide" evidence="2">
    <location>
        <begin position="1"/>
        <end position="29"/>
    </location>
</feature>
<dbReference type="EMBL" id="JAUDCL010000016">
    <property type="protein sequence ID" value="MDM8201529.1"/>
    <property type="molecule type" value="Genomic_DNA"/>
</dbReference>
<dbReference type="InterPro" id="IPR052881">
    <property type="entry name" value="Keratinocyte_PR"/>
</dbReference>
<dbReference type="SUPFAM" id="SSF53300">
    <property type="entry name" value="vWA-like"/>
    <property type="match status" value="1"/>
</dbReference>
<evidence type="ECO:0000256" key="2">
    <source>
        <dbReference type="SAM" id="SignalP"/>
    </source>
</evidence>
<dbReference type="PROSITE" id="PS50234">
    <property type="entry name" value="VWFA"/>
    <property type="match status" value="1"/>
</dbReference>
<keyword evidence="5" id="KW-1185">Reference proteome</keyword>
<dbReference type="PANTHER" id="PTHR48138">
    <property type="entry name" value="KERATINOCYTE PROLINE-RICH PROTEIN-RELATED"/>
    <property type="match status" value="1"/>
</dbReference>
<name>A0ABT7URL6_9FIRM</name>
<feature type="compositionally biased region" description="Low complexity" evidence="1">
    <location>
        <begin position="40"/>
        <end position="123"/>
    </location>
</feature>
<accession>A0ABT7URL6</accession>
<reference evidence="4 5" key="2">
    <citation type="submission" date="2023-06" db="EMBL/GenBank/DDBJ databases">
        <title>Identification and characterization of horizontal gene transfer across gut microbiota members of farm animals based on homology search.</title>
        <authorList>
            <person name="Schwarzerova J."/>
            <person name="Nykrynova M."/>
            <person name="Jureckova K."/>
            <person name="Cejkova D."/>
            <person name="Rychlik I."/>
        </authorList>
    </citation>
    <scope>NUCLEOTIDE SEQUENCE [LARGE SCALE GENOMIC DNA]</scope>
    <source>
        <strain evidence="4 5">ET340</strain>
    </source>
</reference>
<feature type="region of interest" description="Disordered" evidence="1">
    <location>
        <begin position="38"/>
        <end position="157"/>
    </location>
</feature>
<protein>
    <submittedName>
        <fullName evidence="4">VWA domain-containing protein</fullName>
    </submittedName>
</protein>
<evidence type="ECO:0000256" key="1">
    <source>
        <dbReference type="SAM" id="MobiDB-lite"/>
    </source>
</evidence>
<feature type="domain" description="VWFA" evidence="3">
    <location>
        <begin position="629"/>
        <end position="909"/>
    </location>
</feature>
<reference evidence="5" key="1">
    <citation type="submission" date="2023-06" db="EMBL/GenBank/DDBJ databases">
        <title>Identification and characterization of horizontal gene transfer across gut microbiota members of farm animals based on homology search.</title>
        <authorList>
            <person name="Zeman M."/>
            <person name="Kubasova T."/>
            <person name="Jahodarova E."/>
            <person name="Nykrynova M."/>
            <person name="Rychlik I."/>
        </authorList>
    </citation>
    <scope>NUCLEOTIDE SEQUENCE [LARGE SCALE GENOMIC DNA]</scope>
    <source>
        <strain evidence="5">ET340</strain>
    </source>
</reference>
<evidence type="ECO:0000313" key="5">
    <source>
        <dbReference type="Proteomes" id="UP001529380"/>
    </source>
</evidence>
<dbReference type="SMART" id="SM00327">
    <property type="entry name" value="VWA"/>
    <property type="match status" value="1"/>
</dbReference>
<dbReference type="InterPro" id="IPR036465">
    <property type="entry name" value="vWFA_dom_sf"/>
</dbReference>
<comment type="caution">
    <text evidence="4">The sequence shown here is derived from an EMBL/GenBank/DDBJ whole genome shotgun (WGS) entry which is preliminary data.</text>
</comment>
<proteinExistence type="predicted"/>
<reference evidence="4 5" key="3">
    <citation type="submission" date="2023-06" db="EMBL/GenBank/DDBJ databases">
        <authorList>
            <person name="Zeman M."/>
            <person name="Kubasova T."/>
            <person name="Jahodarova E."/>
            <person name="Nykrynova M."/>
            <person name="Rychlik I."/>
        </authorList>
    </citation>
    <scope>NUCLEOTIDE SEQUENCE [LARGE SCALE GENOMIC DNA]</scope>
    <source>
        <strain evidence="4 5">ET340</strain>
    </source>
</reference>
<dbReference type="Gene3D" id="3.40.50.410">
    <property type="entry name" value="von Willebrand factor, type A domain"/>
    <property type="match status" value="2"/>
</dbReference>
<sequence length="1505" mass="163978">MKHKMWSRLLSMALAVMMIASIVPNSAFAEAASEITSTSQVQVEETPVEETQTPQEEVTVPEAETPAEPSTEPAPTEEPVAEPTAEPTVEPTAEPTQAPAETAVPSEQPSAEPTAAPEATETPDGTAVPTETPALSASPLPSETPVPSETPAPSEEPAIDGQALLDELMAIEDDEAFMQAVNELTEEQTAALEALGEEALAEYALRVESLQKETELPEIEMAPADTYTAQVDNIAVTVLAPDGALPMGSQLVVEMVDQNVAAQIMQQNGVEYDGFQAIDVRFELNGEEVEPVLPVQVAFATNNIVPNGSNSEVYHFIEDEVGNVISVEPASTVDPEQILAEMKSNSSEQMEEDMSSDMPSLLMAAPSNQEELSETASVLFAFEVNSFSTFTITWTFTSDGQTIELPLELKLRGDDGSDLGNVNFPPIDVAKGQDNTRVAIDELVKEKLEKVQFNGSDYLYSYAAADTPSEAYQIDSLNAGKIRETTAANAEDDWWEEFTHYRWYVTTTTYYYGVWYGDQTPSSEKSENVISYVSYTKTYKVKQYREWFEWYDINGTGTTSTTNPGELQTKQVVYVMYEKQASEMPDYSNLDAIHLDKTIESLGGDDYRITLKSFITGTVEQEIEAKPTDFVLVLDTSGSMNYKMDPNAPILVKNLGQEAIQNVETYGDNYYRYYGKRGSSNSNQGYSVTYQNGTWYYHDGWGWNSLGADGKVYVSRIGAMKQAAFAFVNTLAANENEQGTAYRVAIVRYASNASTPQPLARVSTQKNDLLSTIKNLSATGATRADDGLQEAIDVFDPIKNNADYKNRGHVVLFFTDGSPTSGNNFEASVASGAVRNAKTLKASTADNGYGAKIYSIGIFDDADASKPGQGTSNENYFMHAVSSNYPSATYSSSGWTGYSWKLGNLNPDLEGKDLATEGYYQAPDDIESLIDAFLGVADAGGADIPLNEKTVLKDVLSDYFKFTNPTSSGNIQVTTANFTGMSGEEYVFSTEETALNNAGIDINGNTVSVSGFDFSDPENMIVKDQKTGKQLIIRIPVTYDNSASFGGNNIPSNTSSAGVYVDMNNDQTAETNLKQYPIPEVNRPLNYKYTAGKQVVYITQDGDMQNLLQWTDGYQPNGTNNKFVNLVYEFSDSAGGATAYYKIPAGRVNGTWYSDASCSNVMSSTAVAQLMDCKDYAVTVTATPISDGSTNLSNPQGAGPIGVRVTPTKLAKDGEVWKSNADSAKAEFHVLIPNLTAKDARVAKGTTWTFDQLEEYYGPKDNWTDKCGGENSQADLTNGTVAPAVNIVAKRVQGNASQGTGYTFTEDTDFILEVSVDGIPLSEGEYTVEQNEIAHEECIQGGDYDPSVKHDFTIHVYATNGRLKITKEVTENKDNDVFVFKLENKETHEDYYYVVDLKGQKTGYVCSSAEEVFTLPAGTYTIEELPSLNYQFVSCNAIDGTIEIEGDNTTEVTFINSPKPSNIPTDNSGVKNVFDKTDSNNVVIWKDPEELGAEYEGNITGPNSN</sequence>
<dbReference type="InterPro" id="IPR002035">
    <property type="entry name" value="VWF_A"/>
</dbReference>
<keyword evidence="2" id="KW-0732">Signal</keyword>
<evidence type="ECO:0000259" key="3">
    <source>
        <dbReference type="PROSITE" id="PS50234"/>
    </source>
</evidence>
<organism evidence="4 5">
    <name type="scientific">Allofournierella massiliensis</name>
    <dbReference type="NCBI Taxonomy" id="1650663"/>
    <lineage>
        <taxon>Bacteria</taxon>
        <taxon>Bacillati</taxon>
        <taxon>Bacillota</taxon>
        <taxon>Clostridia</taxon>
        <taxon>Eubacteriales</taxon>
        <taxon>Oscillospiraceae</taxon>
        <taxon>Allofournierella</taxon>
    </lineage>
</organism>